<keyword evidence="1" id="KW-0378">Hydrolase</keyword>
<protein>
    <submittedName>
        <fullName evidence="3">8-oxo-dGTP diphosphatase</fullName>
    </submittedName>
</protein>
<dbReference type="GO" id="GO:0006754">
    <property type="term" value="P:ATP biosynthetic process"/>
    <property type="evidence" value="ECO:0007669"/>
    <property type="project" value="TreeGrafter"/>
</dbReference>
<dbReference type="InterPro" id="IPR020084">
    <property type="entry name" value="NUDIX_hydrolase_CS"/>
</dbReference>
<dbReference type="SMART" id="SM00855">
    <property type="entry name" value="PGAM"/>
    <property type="match status" value="1"/>
</dbReference>
<dbReference type="PROSITE" id="PS51462">
    <property type="entry name" value="NUDIX"/>
    <property type="match status" value="1"/>
</dbReference>
<dbReference type="Proteomes" id="UP000199475">
    <property type="component" value="Unassembled WGS sequence"/>
</dbReference>
<dbReference type="GO" id="GO:0006167">
    <property type="term" value="P:AMP biosynthetic process"/>
    <property type="evidence" value="ECO:0007669"/>
    <property type="project" value="TreeGrafter"/>
</dbReference>
<reference evidence="3 4" key="1">
    <citation type="submission" date="2016-10" db="EMBL/GenBank/DDBJ databases">
        <authorList>
            <person name="de Groot N.N."/>
        </authorList>
    </citation>
    <scope>NUCLEOTIDE SEQUENCE [LARGE SCALE GENOMIC DNA]</scope>
    <source>
        <strain evidence="3 4">CGMCC 1.9159</strain>
    </source>
</reference>
<organism evidence="3 4">
    <name type="scientific">Tessaracoccus oleiagri</name>
    <dbReference type="NCBI Taxonomy" id="686624"/>
    <lineage>
        <taxon>Bacteria</taxon>
        <taxon>Bacillati</taxon>
        <taxon>Actinomycetota</taxon>
        <taxon>Actinomycetes</taxon>
        <taxon>Propionibacteriales</taxon>
        <taxon>Propionibacteriaceae</taxon>
        <taxon>Tessaracoccus</taxon>
    </lineage>
</organism>
<evidence type="ECO:0000256" key="1">
    <source>
        <dbReference type="ARBA" id="ARBA00022801"/>
    </source>
</evidence>
<dbReference type="GO" id="GO:0004081">
    <property type="term" value="F:bis(5'-nucleosyl)-tetraphosphatase (asymmetrical) activity"/>
    <property type="evidence" value="ECO:0007669"/>
    <property type="project" value="TreeGrafter"/>
</dbReference>
<dbReference type="OrthoDB" id="4287477at2"/>
<gene>
    <name evidence="3" type="ORF">SAMN04488242_2771</name>
</gene>
<dbReference type="SUPFAM" id="SSF53254">
    <property type="entry name" value="Phosphoglycerate mutase-like"/>
    <property type="match status" value="1"/>
</dbReference>
<evidence type="ECO:0000313" key="4">
    <source>
        <dbReference type="Proteomes" id="UP000199475"/>
    </source>
</evidence>
<evidence type="ECO:0000313" key="3">
    <source>
        <dbReference type="EMBL" id="SDL78076.1"/>
    </source>
</evidence>
<dbReference type="InterPro" id="IPR029033">
    <property type="entry name" value="His_PPase_superfam"/>
</dbReference>
<dbReference type="PANTHER" id="PTHR21340">
    <property type="entry name" value="DIADENOSINE 5,5-P1,P4-TETRAPHOSPHATE PYROPHOSPHOHYDROLASE MUTT"/>
    <property type="match status" value="1"/>
</dbReference>
<dbReference type="Gene3D" id="3.90.79.10">
    <property type="entry name" value="Nucleoside Triphosphate Pyrophosphohydrolase"/>
    <property type="match status" value="1"/>
</dbReference>
<dbReference type="STRING" id="686624.SAMN04488242_2771"/>
<dbReference type="EMBL" id="FNGP01000006">
    <property type="protein sequence ID" value="SDL78076.1"/>
    <property type="molecule type" value="Genomic_DNA"/>
</dbReference>
<dbReference type="InterPro" id="IPR013078">
    <property type="entry name" value="His_Pase_superF_clade-1"/>
</dbReference>
<dbReference type="InterPro" id="IPR015797">
    <property type="entry name" value="NUDIX_hydrolase-like_dom_sf"/>
</dbReference>
<name>A0A1G9MUV5_9ACTN</name>
<dbReference type="SUPFAM" id="SSF55811">
    <property type="entry name" value="Nudix"/>
    <property type="match status" value="1"/>
</dbReference>
<dbReference type="PROSITE" id="PS00893">
    <property type="entry name" value="NUDIX_BOX"/>
    <property type="match status" value="1"/>
</dbReference>
<dbReference type="InterPro" id="IPR051325">
    <property type="entry name" value="Nudix_hydrolase_domain"/>
</dbReference>
<dbReference type="Pfam" id="PF00293">
    <property type="entry name" value="NUDIX"/>
    <property type="match status" value="1"/>
</dbReference>
<dbReference type="AlphaFoldDB" id="A0A1G9MUV5"/>
<dbReference type="CDD" id="cd03673">
    <property type="entry name" value="NUDIX_Ap6A_hydrolase"/>
    <property type="match status" value="1"/>
</dbReference>
<dbReference type="RefSeq" id="WP_093253381.1">
    <property type="nucleotide sequence ID" value="NZ_FNGP01000006.1"/>
</dbReference>
<evidence type="ECO:0000259" key="2">
    <source>
        <dbReference type="PROSITE" id="PS51462"/>
    </source>
</evidence>
<dbReference type="PANTHER" id="PTHR21340:SF0">
    <property type="entry name" value="BIS(5'-NUCLEOSYL)-TETRAPHOSPHATASE [ASYMMETRICAL]"/>
    <property type="match status" value="1"/>
</dbReference>
<sequence>MSKRIRASGAVVLREKHGRQEVLLVHRQAYDDWTLPKGKGLPDELAPVTAVREVREETGVVVQLGLRLHSIRYTVGGGNLKTVDYWRARPIAQFYHPPDQEVDINRWVPVDEARGMLTYADEVPVLEQALDAPQTTPLLLVRHAKAMLRKNWSGDDQCRRLSGRGRRQAVQLIPLLEAYGVSRLVSSPAVRCTETLAPYCHYRDLDIETLELLTEEEGTRDPDGVVAATREAISGLNEPTAVCGHRPVLPAMQTGMGIKPRPMVVAEALVLHRDRKGRTVELEILKPKA</sequence>
<dbReference type="InterPro" id="IPR000086">
    <property type="entry name" value="NUDIX_hydrolase_dom"/>
</dbReference>
<keyword evidence="4" id="KW-1185">Reference proteome</keyword>
<accession>A0A1G9MUV5</accession>
<feature type="domain" description="Nudix hydrolase" evidence="2">
    <location>
        <begin position="3"/>
        <end position="130"/>
    </location>
</feature>
<dbReference type="Pfam" id="PF00300">
    <property type="entry name" value="His_Phos_1"/>
    <property type="match status" value="1"/>
</dbReference>
<dbReference type="Gene3D" id="3.40.50.1240">
    <property type="entry name" value="Phosphoglycerate mutase-like"/>
    <property type="match status" value="1"/>
</dbReference>
<proteinExistence type="predicted"/>